<dbReference type="Proteomes" id="UP000164594">
    <property type="component" value="Segment"/>
</dbReference>
<sequence>MGRNDRRRDRSPIRNGGREQPRAAAPQKAPTAARAGTRPQMPLPATNPYPDGSPRRPPIIGTSINKVYMFPPEGPKLISGYEAWKDEFETCAAWNRPPRKFHSDTPYYPWAPKPQDQFRVTFKLGFH</sequence>
<dbReference type="GeneID" id="80534934"/>
<feature type="compositionally biased region" description="Basic and acidic residues" evidence="1">
    <location>
        <begin position="1"/>
        <end position="21"/>
    </location>
</feature>
<evidence type="ECO:0000313" key="3">
    <source>
        <dbReference type="Proteomes" id="UP000164594"/>
    </source>
</evidence>
<keyword evidence="3" id="KW-1185">Reference proteome</keyword>
<organism evidence="2 3">
    <name type="scientific">Torque teno virus</name>
    <dbReference type="NCBI Taxonomy" id="68887"/>
    <lineage>
        <taxon>Viruses</taxon>
        <taxon>Monodnaviria</taxon>
        <taxon>Shotokuvirae</taxon>
        <taxon>Commensaviricota</taxon>
        <taxon>Cardeaviricetes</taxon>
        <taxon>Sanitavirales</taxon>
        <taxon>Anelloviridae</taxon>
    </lineage>
</organism>
<evidence type="ECO:0000313" key="2">
    <source>
        <dbReference type="EMBL" id="AHN50434.1"/>
    </source>
</evidence>
<accession>X2J018</accession>
<feature type="region of interest" description="Disordered" evidence="1">
    <location>
        <begin position="1"/>
        <end position="60"/>
    </location>
</feature>
<dbReference type="EMBL" id="KJ082064">
    <property type="protein sequence ID" value="AHN50434.1"/>
    <property type="molecule type" value="Genomic_DNA"/>
</dbReference>
<proteinExistence type="predicted"/>
<feature type="compositionally biased region" description="Low complexity" evidence="1">
    <location>
        <begin position="22"/>
        <end position="35"/>
    </location>
</feature>
<evidence type="ECO:0000256" key="1">
    <source>
        <dbReference type="SAM" id="MobiDB-lite"/>
    </source>
</evidence>
<name>X2J018_9VIRU</name>
<dbReference type="KEGG" id="vg:80534934"/>
<protein>
    <submittedName>
        <fullName evidence="2">ORF4</fullName>
    </submittedName>
</protein>
<dbReference type="RefSeq" id="YP_010797222.1">
    <property type="nucleotide sequence ID" value="NC_076138.1"/>
</dbReference>
<reference evidence="2 3" key="1">
    <citation type="submission" date="2014-01" db="EMBL/GenBank/DDBJ databases">
        <authorList>
            <person name="Tong Y."/>
            <person name="Mi Z."/>
            <person name="Pei G."/>
            <person name="Wang W."/>
            <person name="An X."/>
            <person name="Xu X."/>
            <person name="Huang Y."/>
            <person name="Zhang Z."/>
            <person name="Li S."/>
        </authorList>
    </citation>
    <scope>NUCLEOTIDE SEQUENCE [LARGE SCALE GENOMIC DNA]</scope>
    <source>
        <strain evidence="2">TTV-Hebei-1</strain>
    </source>
</reference>